<dbReference type="Proteomes" id="UP000306420">
    <property type="component" value="Unassembled WGS sequence"/>
</dbReference>
<comment type="caution">
    <text evidence="1">The sequence shown here is derived from an EMBL/GenBank/DDBJ whole genome shotgun (WGS) entry which is preliminary data.</text>
</comment>
<reference evidence="1 2" key="1">
    <citation type="submission" date="2019-05" db="EMBL/GenBank/DDBJ databases">
        <title>The metagenome of a microbial culture collection derived from dairy environment covers the genomic content of the human microbiome.</title>
        <authorList>
            <person name="Roder T."/>
            <person name="Wuthrich D."/>
            <person name="Sattari Z."/>
            <person name="Von Ah U."/>
            <person name="Bar C."/>
            <person name="Ronchi F."/>
            <person name="Macpherson A.J."/>
            <person name="Ganal-Vonarburg S.C."/>
            <person name="Bruggmann R."/>
            <person name="Vergeres G."/>
        </authorList>
    </citation>
    <scope>NUCLEOTIDE SEQUENCE [LARGE SCALE GENOMIC DNA]</scope>
    <source>
        <strain evidence="1 2">FAM 24227</strain>
    </source>
</reference>
<protein>
    <submittedName>
        <fullName evidence="1">DUF1456 family protein</fullName>
    </submittedName>
</protein>
<dbReference type="InterPro" id="IPR009921">
    <property type="entry name" value="YehS-like"/>
</dbReference>
<dbReference type="Pfam" id="PF07308">
    <property type="entry name" value="DUF1456"/>
    <property type="match status" value="2"/>
</dbReference>
<gene>
    <name evidence="1" type="ORF">FEZ33_07535</name>
</gene>
<dbReference type="EMBL" id="VBSP01000025">
    <property type="protein sequence ID" value="TLQ40693.1"/>
    <property type="molecule type" value="Genomic_DNA"/>
</dbReference>
<dbReference type="OrthoDB" id="9788465at2"/>
<organism evidence="1 2">
    <name type="scientific">Ruoffia tabacinasalis</name>
    <dbReference type="NCBI Taxonomy" id="87458"/>
    <lineage>
        <taxon>Bacteria</taxon>
        <taxon>Bacillati</taxon>
        <taxon>Bacillota</taxon>
        <taxon>Bacilli</taxon>
        <taxon>Lactobacillales</taxon>
        <taxon>Aerococcaceae</taxon>
        <taxon>Ruoffia</taxon>
    </lineage>
</organism>
<dbReference type="PANTHER" id="PTHR37805:SF1">
    <property type="entry name" value="CYTOPLASMIC PROTEIN"/>
    <property type="match status" value="1"/>
</dbReference>
<evidence type="ECO:0000313" key="1">
    <source>
        <dbReference type="EMBL" id="TLQ40693.1"/>
    </source>
</evidence>
<name>A0A5R9DZC8_9LACT</name>
<dbReference type="PANTHER" id="PTHR37805">
    <property type="entry name" value="CYTOPLASMIC PROTEIN-RELATED"/>
    <property type="match status" value="1"/>
</dbReference>
<evidence type="ECO:0000313" key="2">
    <source>
        <dbReference type="Proteomes" id="UP000306420"/>
    </source>
</evidence>
<dbReference type="AlphaFoldDB" id="A0A5R9DZC8"/>
<proteinExistence type="predicted"/>
<dbReference type="RefSeq" id="WP_138404794.1">
    <property type="nucleotide sequence ID" value="NZ_VBSP01000025.1"/>
</dbReference>
<sequence>MNNNDRLTRLRYALDIKDSDMVTIFSMGGVTLTQEDVVQLLKKLPKEDPTQENQFVQTLTDQELERFLNGLIISQRGKKEGAGEPRLELNPENANNILLKKVKIALSLTTDDILGILATAGVEISNSELSAVLRKEGHRNYKPCGDRYIRNFLKGLTFEYRS</sequence>
<accession>A0A5R9DZC8</accession>